<dbReference type="OrthoDB" id="9792858at2"/>
<proteinExistence type="predicted"/>
<protein>
    <submittedName>
        <fullName evidence="3">Flavin reductase (DIM6/NTAB) family NADH-FMN oxidoreductase RutF</fullName>
    </submittedName>
</protein>
<reference evidence="3 4" key="1">
    <citation type="submission" date="2019-06" db="EMBL/GenBank/DDBJ databases">
        <title>Sequencing the genomes of 1000 actinobacteria strains.</title>
        <authorList>
            <person name="Klenk H.-P."/>
        </authorList>
    </citation>
    <scope>NUCLEOTIDE SEQUENCE [LARGE SCALE GENOMIC DNA]</scope>
    <source>
        <strain evidence="3 4">DSM 43866</strain>
    </source>
</reference>
<dbReference type="GO" id="GO:0010181">
    <property type="term" value="F:FMN binding"/>
    <property type="evidence" value="ECO:0007669"/>
    <property type="project" value="InterPro"/>
</dbReference>
<feature type="domain" description="Flavin reductase like" evidence="2">
    <location>
        <begin position="14"/>
        <end position="162"/>
    </location>
</feature>
<accession>A0A561WLP1</accession>
<gene>
    <name evidence="3" type="ORF">FHX34_1021351</name>
</gene>
<dbReference type="PANTHER" id="PTHR30466:SF1">
    <property type="entry name" value="FMN REDUCTASE (NADH) RUTF"/>
    <property type="match status" value="1"/>
</dbReference>
<dbReference type="SMART" id="SM00903">
    <property type="entry name" value="Flavin_Reduct"/>
    <property type="match status" value="1"/>
</dbReference>
<evidence type="ECO:0000256" key="1">
    <source>
        <dbReference type="ARBA" id="ARBA00023002"/>
    </source>
</evidence>
<dbReference type="InterPro" id="IPR012349">
    <property type="entry name" value="Split_barrel_FMN-bd"/>
</dbReference>
<dbReference type="AlphaFoldDB" id="A0A561WLP1"/>
<dbReference type="EMBL" id="VIWY01000002">
    <property type="protein sequence ID" value="TWG24788.1"/>
    <property type="molecule type" value="Genomic_DNA"/>
</dbReference>
<dbReference type="GO" id="GO:0042602">
    <property type="term" value="F:riboflavin reductase (NADPH) activity"/>
    <property type="evidence" value="ECO:0007669"/>
    <property type="project" value="TreeGrafter"/>
</dbReference>
<dbReference type="Gene3D" id="2.30.110.10">
    <property type="entry name" value="Electron Transport, Fmn-binding Protein, Chain A"/>
    <property type="match status" value="1"/>
</dbReference>
<evidence type="ECO:0000259" key="2">
    <source>
        <dbReference type="SMART" id="SM00903"/>
    </source>
</evidence>
<evidence type="ECO:0000313" key="3">
    <source>
        <dbReference type="EMBL" id="TWG24788.1"/>
    </source>
</evidence>
<name>A0A561WLP1_ACTTI</name>
<comment type="caution">
    <text evidence="3">The sequence shown here is derived from an EMBL/GenBank/DDBJ whole genome shotgun (WGS) entry which is preliminary data.</text>
</comment>
<dbReference type="Proteomes" id="UP000320239">
    <property type="component" value="Unassembled WGS sequence"/>
</dbReference>
<keyword evidence="4" id="KW-1185">Reference proteome</keyword>
<organism evidence="3 4">
    <name type="scientific">Actinoplanes teichomyceticus</name>
    <dbReference type="NCBI Taxonomy" id="1867"/>
    <lineage>
        <taxon>Bacteria</taxon>
        <taxon>Bacillati</taxon>
        <taxon>Actinomycetota</taxon>
        <taxon>Actinomycetes</taxon>
        <taxon>Micromonosporales</taxon>
        <taxon>Micromonosporaceae</taxon>
        <taxon>Actinoplanes</taxon>
    </lineage>
</organism>
<dbReference type="SUPFAM" id="SSF50475">
    <property type="entry name" value="FMN-binding split barrel"/>
    <property type="match status" value="1"/>
</dbReference>
<dbReference type="InterPro" id="IPR002563">
    <property type="entry name" value="Flavin_Rdtase-like_dom"/>
</dbReference>
<dbReference type="Pfam" id="PF01613">
    <property type="entry name" value="Flavin_Reduct"/>
    <property type="match status" value="1"/>
</dbReference>
<keyword evidence="1" id="KW-0560">Oxidoreductase</keyword>
<dbReference type="RefSeq" id="WP_122977844.1">
    <property type="nucleotide sequence ID" value="NZ_BOMX01000107.1"/>
</dbReference>
<dbReference type="PANTHER" id="PTHR30466">
    <property type="entry name" value="FLAVIN REDUCTASE"/>
    <property type="match status" value="1"/>
</dbReference>
<sequence>MDTETLEGRRRRAVRHFASGVAVLTVVDDSGTPHGTTVSAVTAISREPLLLGVCLRLNSAFARRVRDGGRFTVNVLRSDQYATARWFADPARPAGTAQFRDVAWETDALTGAPTLTGSLATLGCQLVERLALGDHDLLVAQVLAGSASWGSPLLSYAGRLHDGDLHSMAPDSSELTVRSSR</sequence>
<dbReference type="InterPro" id="IPR050268">
    <property type="entry name" value="NADH-dep_flavin_reductase"/>
</dbReference>
<evidence type="ECO:0000313" key="4">
    <source>
        <dbReference type="Proteomes" id="UP000320239"/>
    </source>
</evidence>